<feature type="compositionally biased region" description="Low complexity" evidence="1">
    <location>
        <begin position="1070"/>
        <end position="1105"/>
    </location>
</feature>
<feature type="compositionally biased region" description="Polar residues" evidence="1">
    <location>
        <begin position="38"/>
        <end position="52"/>
    </location>
</feature>
<feature type="compositionally biased region" description="Low complexity" evidence="1">
    <location>
        <begin position="368"/>
        <end position="377"/>
    </location>
</feature>
<dbReference type="Proteomes" id="UP000001072">
    <property type="component" value="Unassembled WGS sequence"/>
</dbReference>
<feature type="compositionally biased region" description="Polar residues" evidence="1">
    <location>
        <begin position="952"/>
        <end position="967"/>
    </location>
</feature>
<feature type="region of interest" description="Disordered" evidence="1">
    <location>
        <begin position="923"/>
        <end position="980"/>
    </location>
</feature>
<feature type="compositionally biased region" description="Low complexity" evidence="1">
    <location>
        <begin position="182"/>
        <end position="191"/>
    </location>
</feature>
<feature type="compositionally biased region" description="Polar residues" evidence="1">
    <location>
        <begin position="521"/>
        <end position="541"/>
    </location>
</feature>
<feature type="compositionally biased region" description="Polar residues" evidence="1">
    <location>
        <begin position="147"/>
        <end position="163"/>
    </location>
</feature>
<feature type="region of interest" description="Disordered" evidence="1">
    <location>
        <begin position="136"/>
        <end position="320"/>
    </location>
</feature>
<feature type="compositionally biased region" description="Polar residues" evidence="1">
    <location>
        <begin position="1249"/>
        <end position="1264"/>
    </location>
</feature>
<protein>
    <submittedName>
        <fullName evidence="2">Uncharacterized protein</fullName>
    </submittedName>
</protein>
<feature type="compositionally biased region" description="Low complexity" evidence="1">
    <location>
        <begin position="403"/>
        <end position="423"/>
    </location>
</feature>
<keyword evidence="3" id="KW-1185">Reference proteome</keyword>
<evidence type="ECO:0000256" key="1">
    <source>
        <dbReference type="SAM" id="MobiDB-lite"/>
    </source>
</evidence>
<feature type="compositionally biased region" description="Pro residues" evidence="1">
    <location>
        <begin position="424"/>
        <end position="433"/>
    </location>
</feature>
<dbReference type="HOGENOM" id="CLU_261299_0_0_1"/>
<feature type="compositionally biased region" description="Low complexity" evidence="1">
    <location>
        <begin position="752"/>
        <end position="767"/>
    </location>
</feature>
<dbReference type="GeneID" id="18926096"/>
<evidence type="ECO:0000313" key="3">
    <source>
        <dbReference type="Proteomes" id="UP000001072"/>
    </source>
</evidence>
<name>F4S1N0_MELLP</name>
<feature type="compositionally biased region" description="Polar residues" evidence="1">
    <location>
        <begin position="334"/>
        <end position="360"/>
    </location>
</feature>
<feature type="compositionally biased region" description="Low complexity" evidence="1">
    <location>
        <begin position="661"/>
        <end position="674"/>
    </location>
</feature>
<gene>
    <name evidence="2" type="ORF">MELLADRAFT_117797</name>
</gene>
<dbReference type="KEGG" id="mlr:MELLADRAFT_117797"/>
<dbReference type="InParanoid" id="F4S1N0"/>
<dbReference type="EMBL" id="GL883138">
    <property type="protein sequence ID" value="EGG01478.1"/>
    <property type="molecule type" value="Genomic_DNA"/>
</dbReference>
<feature type="compositionally biased region" description="Polar residues" evidence="1">
    <location>
        <begin position="998"/>
        <end position="1022"/>
    </location>
</feature>
<reference evidence="3" key="1">
    <citation type="journal article" date="2011" name="Proc. Natl. Acad. Sci. U.S.A.">
        <title>Obligate biotrophy features unraveled by the genomic analysis of rust fungi.</title>
        <authorList>
            <person name="Duplessis S."/>
            <person name="Cuomo C.A."/>
            <person name="Lin Y.-C."/>
            <person name="Aerts A."/>
            <person name="Tisserant E."/>
            <person name="Veneault-Fourrey C."/>
            <person name="Joly D.L."/>
            <person name="Hacquard S."/>
            <person name="Amselem J."/>
            <person name="Cantarel B.L."/>
            <person name="Chiu R."/>
            <person name="Coutinho P.M."/>
            <person name="Feau N."/>
            <person name="Field M."/>
            <person name="Frey P."/>
            <person name="Gelhaye E."/>
            <person name="Goldberg J."/>
            <person name="Grabherr M.G."/>
            <person name="Kodira C.D."/>
            <person name="Kohler A."/>
            <person name="Kuees U."/>
            <person name="Lindquist E.A."/>
            <person name="Lucas S.M."/>
            <person name="Mago R."/>
            <person name="Mauceli E."/>
            <person name="Morin E."/>
            <person name="Murat C."/>
            <person name="Pangilinan J.L."/>
            <person name="Park R."/>
            <person name="Pearson M."/>
            <person name="Quesneville H."/>
            <person name="Rouhier N."/>
            <person name="Sakthikumar S."/>
            <person name="Salamov A.A."/>
            <person name="Schmutz J."/>
            <person name="Selles B."/>
            <person name="Shapiro H."/>
            <person name="Tanguay P."/>
            <person name="Tuskan G.A."/>
            <person name="Henrissat B."/>
            <person name="Van de Peer Y."/>
            <person name="Rouze P."/>
            <person name="Ellis J.G."/>
            <person name="Dodds P.N."/>
            <person name="Schein J.E."/>
            <person name="Zhong S."/>
            <person name="Hamelin R.C."/>
            <person name="Grigoriev I.V."/>
            <person name="Szabo L.J."/>
            <person name="Martin F."/>
        </authorList>
    </citation>
    <scope>NUCLEOTIDE SEQUENCE [LARGE SCALE GENOMIC DNA]</scope>
    <source>
        <strain evidence="3">98AG31 / pathotype 3-4-7</strain>
    </source>
</reference>
<feature type="compositionally biased region" description="Polar residues" evidence="1">
    <location>
        <begin position="818"/>
        <end position="841"/>
    </location>
</feature>
<feature type="compositionally biased region" description="Basic and acidic residues" evidence="1">
    <location>
        <begin position="628"/>
        <end position="642"/>
    </location>
</feature>
<evidence type="ECO:0000313" key="2">
    <source>
        <dbReference type="EMBL" id="EGG01478.1"/>
    </source>
</evidence>
<feature type="compositionally biased region" description="Low complexity" evidence="1">
    <location>
        <begin position="136"/>
        <end position="146"/>
    </location>
</feature>
<feature type="compositionally biased region" description="Basic and acidic residues" evidence="1">
    <location>
        <begin position="1186"/>
        <end position="1201"/>
    </location>
</feature>
<feature type="compositionally biased region" description="Polar residues" evidence="1">
    <location>
        <begin position="1277"/>
        <end position="1297"/>
    </location>
</feature>
<dbReference type="STRING" id="747676.F4S1N0"/>
<feature type="compositionally biased region" description="Low complexity" evidence="1">
    <location>
        <begin position="291"/>
        <end position="301"/>
    </location>
</feature>
<dbReference type="RefSeq" id="XP_007415328.1">
    <property type="nucleotide sequence ID" value="XM_007415266.1"/>
</dbReference>
<feature type="region of interest" description="Disordered" evidence="1">
    <location>
        <begin position="716"/>
        <end position="864"/>
    </location>
</feature>
<feature type="region of interest" description="Disordered" evidence="1">
    <location>
        <begin position="994"/>
        <end position="1108"/>
    </location>
</feature>
<dbReference type="VEuPathDB" id="FungiDB:MELLADRAFT_117797"/>
<feature type="region of interest" description="Disordered" evidence="1">
    <location>
        <begin position="334"/>
        <end position="683"/>
    </location>
</feature>
<feature type="region of interest" description="Disordered" evidence="1">
    <location>
        <begin position="1186"/>
        <end position="1303"/>
    </location>
</feature>
<organism evidence="3">
    <name type="scientific">Melampsora larici-populina (strain 98AG31 / pathotype 3-4-7)</name>
    <name type="common">Poplar leaf rust fungus</name>
    <dbReference type="NCBI Taxonomy" id="747676"/>
    <lineage>
        <taxon>Eukaryota</taxon>
        <taxon>Fungi</taxon>
        <taxon>Dikarya</taxon>
        <taxon>Basidiomycota</taxon>
        <taxon>Pucciniomycotina</taxon>
        <taxon>Pucciniomycetes</taxon>
        <taxon>Pucciniales</taxon>
        <taxon>Melampsoraceae</taxon>
        <taxon>Melampsora</taxon>
    </lineage>
</organism>
<proteinExistence type="predicted"/>
<feature type="compositionally biased region" description="Polar residues" evidence="1">
    <location>
        <begin position="643"/>
        <end position="655"/>
    </location>
</feature>
<feature type="compositionally biased region" description="Basic and acidic residues" evidence="1">
    <location>
        <begin position="1231"/>
        <end position="1248"/>
    </location>
</feature>
<dbReference type="OrthoDB" id="2138242at2759"/>
<feature type="compositionally biased region" description="Polar residues" evidence="1">
    <location>
        <begin position="213"/>
        <end position="261"/>
    </location>
</feature>
<feature type="compositionally biased region" description="Low complexity" evidence="1">
    <location>
        <begin position="262"/>
        <end position="283"/>
    </location>
</feature>
<feature type="compositionally biased region" description="Low complexity" evidence="1">
    <location>
        <begin position="928"/>
        <end position="944"/>
    </location>
</feature>
<accession>F4S1N0</accession>
<dbReference type="eggNOG" id="ENOG502SCU9">
    <property type="taxonomic scope" value="Eukaryota"/>
</dbReference>
<sequence>MFFKRNHRGCGVLLFSEGIKMLISEHPSGRIMNANMDDPSQSSKHQRSGSASMILQGREKYGLQENRSTSSIINYRGASHHLMSSTSGSIGRHSGVMYPYEKPSNSNGPSKQLTTTKVISDQNQLINKFDKFYQHSSYSRPTSTSSIKVTTRHPQSLIRTTGITKPIYNNHHPHSQEKATASSQSSSFSRSSLDRNSFIPTPIRHQSHPYLSRHSTTSSAFQPDSISSSLPRSNTSSHHQESHPFSNPNTTRFHSHSTNRITTFPSPTTQQTLPPSSSSSSSFRTVNHLQSSQSPIGSSSSTKLVASRPNSSHHSSLFPTPMSTNIINLNNANKLHSHFSSPPNRLANSPPSPHQQQKHYQMSPPFAPSSHQQQPHSLQHHHPGPTLPPLRPIHSSQAANPQPRHLLPSPSNSSRHHSQSISPVVPPRLPPPNSLEDPSYQASSSSRRRSSLVPWARSNQSEDVGSHPQARHGPSHDPPTSQALKRTASRAELDRPQTNLGPPPPLPAPFDQRRSPHTHQKSTSQADFSDPNQSASSNNRAPTMEEEMEATDEVSVKPEYLTPHLPPQPLPAPLGIVQRTSSHHSDVSSCRSSITPDPEGYAARGWHGSHQPDQHQPTSNLAKKRRVTITDDRLSRRNHDSQSPHTLAPLTISTSPPQPRSNSSTNGHGGSNNNDPVSPLVIGFTQPHNADAMQQMANTIKLRDEQKRLIEQRRNSFAGPASNAFPGSLTLPARSSGTGMPPPANHPHIHGRSPPGGSHARSGSHRGSISKTTSHPSNGHAKTLSNSSVAHHHHHHHHPSHPPVINLKPISEAAHPKPQQSQSQRPYISGPQTSSCYSPTYENDPCVDPSAESPNSTIASRRGQVAREKVKNLAITPHAFRPHVMLQPSIKSAPIRSGFLQATAPNGDVVKTPLIARTNLASSTNGVQQHNTSQHQQNSQHTSSAHPLRSSHGPSSHHQSNPQSGQNGAPPDGLGRRMTMHSGVPLQVPTLTHVPMFNSKSNSNSNHGRVNGHVSSYGNSVNLMAGPRTAMPSFGGPSMQQQLESSRLRGGGGSSHGAVHSPAYHPYPQPNSHSHQSPPEPHPSSQQTRPSIGSHSSGPTSNSSNQIPPKQMFLQLFDTFYDSLADSRILQSNLEEQIRRSAQLLGLLQQSSTVFEKMLDERVGAVQAEYTRDLQILESRLDRLEAEKERRGDDEGERREEADLEVSKQVNSQPPVDQAGGAGTATTAGARLERLEREIPVLRKDGADKSNQTSTPYYYSNSRSGFVRQSPLPPQPTDENTSGQKPTSSESTRPTADQTDEAT</sequence>
<feature type="compositionally biased region" description="Basic residues" evidence="1">
    <location>
        <begin position="790"/>
        <end position="800"/>
    </location>
</feature>
<feature type="compositionally biased region" description="Polar residues" evidence="1">
    <location>
        <begin position="302"/>
        <end position="320"/>
    </location>
</feature>
<feature type="region of interest" description="Disordered" evidence="1">
    <location>
        <begin position="30"/>
        <end position="52"/>
    </location>
</feature>